<keyword evidence="7" id="KW-0694">RNA-binding</keyword>
<dbReference type="InterPro" id="IPR019307">
    <property type="entry name" value="RNA-bd_AU-1/RNase_E/G"/>
</dbReference>
<dbReference type="GO" id="GO:0004519">
    <property type="term" value="F:endonuclease activity"/>
    <property type="evidence" value="ECO:0007669"/>
    <property type="project" value="UniProtKB-KW"/>
</dbReference>
<evidence type="ECO:0000256" key="7">
    <source>
        <dbReference type="ARBA" id="ARBA00022884"/>
    </source>
</evidence>
<keyword evidence="3" id="KW-0479">Metal-binding</keyword>
<gene>
    <name evidence="9" type="ORF">ISQ19_03630</name>
</gene>
<dbReference type="Gene3D" id="2.40.50.140">
    <property type="entry name" value="Nucleic acid-binding proteins"/>
    <property type="match status" value="1"/>
</dbReference>
<organism evidence="9 10">
    <name type="scientific">PS1 clade bacterium</name>
    <dbReference type="NCBI Taxonomy" id="2175152"/>
    <lineage>
        <taxon>Bacteria</taxon>
        <taxon>Pseudomonadati</taxon>
        <taxon>Pseudomonadota</taxon>
        <taxon>Alphaproteobacteria</taxon>
        <taxon>PS1 clade</taxon>
    </lineage>
</organism>
<dbReference type="GO" id="GO:0004540">
    <property type="term" value="F:RNA nuclease activity"/>
    <property type="evidence" value="ECO:0007669"/>
    <property type="project" value="InterPro"/>
</dbReference>
<evidence type="ECO:0000256" key="2">
    <source>
        <dbReference type="ARBA" id="ARBA00022722"/>
    </source>
</evidence>
<dbReference type="AlphaFoldDB" id="A0A937HGJ3"/>
<sequence>MSHEILMSVENGLLRVAQVEDGELTALQAAPMGKADADSASSGMVGQIYLARVERVVERLQAAFVDIGFDKSGFLGAREARALVPDATRDTPIEDCVESGDTVLVQVTRPPQGEKGAQVTADVTVAGRGVVLAPCRSRIAVSRQIEDEAERARLIELAEKIRAGDGVEAVDIEGMDGPSGWVLRTAAEGQDIEALAADMANVGAQWEALLERAEDTEPPSLIHEDLGPVEKALRDLVRADTSAVVVEGAAAFAVAKGFMRQNMPQLAEILSPSDDGEILFDRHDVAGQLDKALSPRVDLASGAWLMIEPTEAMTTVDVNSGSAEGDALAVNLEAAAAIAKQIRLRALGGLVAIDFIDMTDEAAHEAVLKALDGGFDGDKNAVRIGPMSEFSVVEMTRRRDVMTLSEALSQGGGGQEAEPADD</sequence>
<feature type="domain" description="RNA-binding protein AU-1/Ribonuclease E/G" evidence="8">
    <location>
        <begin position="124"/>
        <end position="399"/>
    </location>
</feature>
<dbReference type="GO" id="GO:0006364">
    <property type="term" value="P:rRNA processing"/>
    <property type="evidence" value="ECO:0007669"/>
    <property type="project" value="TreeGrafter"/>
</dbReference>
<dbReference type="GO" id="GO:0003723">
    <property type="term" value="F:RNA binding"/>
    <property type="evidence" value="ECO:0007669"/>
    <property type="project" value="UniProtKB-KW"/>
</dbReference>
<comment type="caution">
    <text evidence="9">The sequence shown here is derived from an EMBL/GenBank/DDBJ whole genome shotgun (WGS) entry which is preliminary data.</text>
</comment>
<dbReference type="Pfam" id="PF10150">
    <property type="entry name" value="RNase_E_G"/>
    <property type="match status" value="1"/>
</dbReference>
<dbReference type="GO" id="GO:0046872">
    <property type="term" value="F:metal ion binding"/>
    <property type="evidence" value="ECO:0007669"/>
    <property type="project" value="UniProtKB-KW"/>
</dbReference>
<evidence type="ECO:0000256" key="5">
    <source>
        <dbReference type="ARBA" id="ARBA00022801"/>
    </source>
</evidence>
<dbReference type="EMBL" id="JADHOK010000034">
    <property type="protein sequence ID" value="MBL6761769.1"/>
    <property type="molecule type" value="Genomic_DNA"/>
</dbReference>
<evidence type="ECO:0000313" key="9">
    <source>
        <dbReference type="EMBL" id="MBL6761769.1"/>
    </source>
</evidence>
<dbReference type="PANTHER" id="PTHR30001:SF1">
    <property type="entry name" value="RIBONUCLEASE E_G-LIKE PROTEIN, CHLOROPLASTIC"/>
    <property type="match status" value="1"/>
</dbReference>
<dbReference type="GO" id="GO:0005737">
    <property type="term" value="C:cytoplasm"/>
    <property type="evidence" value="ECO:0007669"/>
    <property type="project" value="TreeGrafter"/>
</dbReference>
<dbReference type="SUPFAM" id="SSF50249">
    <property type="entry name" value="Nucleic acid-binding proteins"/>
    <property type="match status" value="1"/>
</dbReference>
<keyword evidence="4" id="KW-0255">Endonuclease</keyword>
<dbReference type="Proteomes" id="UP000785783">
    <property type="component" value="Unassembled WGS sequence"/>
</dbReference>
<keyword evidence="2" id="KW-0540">Nuclease</keyword>
<accession>A0A937HGJ3</accession>
<evidence type="ECO:0000259" key="8">
    <source>
        <dbReference type="Pfam" id="PF10150"/>
    </source>
</evidence>
<dbReference type="CDD" id="cd04453">
    <property type="entry name" value="S1_RNase_E"/>
    <property type="match status" value="1"/>
</dbReference>
<dbReference type="InterPro" id="IPR004659">
    <property type="entry name" value="RNase_E/G"/>
</dbReference>
<comment type="cofactor">
    <cofactor evidence="1">
        <name>Mg(2+)</name>
        <dbReference type="ChEBI" id="CHEBI:18420"/>
    </cofactor>
</comment>
<evidence type="ECO:0000256" key="3">
    <source>
        <dbReference type="ARBA" id="ARBA00022723"/>
    </source>
</evidence>
<evidence type="ECO:0000256" key="6">
    <source>
        <dbReference type="ARBA" id="ARBA00022842"/>
    </source>
</evidence>
<name>A0A937HGJ3_9PROT</name>
<dbReference type="InterPro" id="IPR012340">
    <property type="entry name" value="NA-bd_OB-fold"/>
</dbReference>
<evidence type="ECO:0000256" key="4">
    <source>
        <dbReference type="ARBA" id="ARBA00022759"/>
    </source>
</evidence>
<proteinExistence type="predicted"/>
<dbReference type="GO" id="GO:0016787">
    <property type="term" value="F:hydrolase activity"/>
    <property type="evidence" value="ECO:0007669"/>
    <property type="project" value="UniProtKB-KW"/>
</dbReference>
<dbReference type="PANTHER" id="PTHR30001">
    <property type="entry name" value="RIBONUCLEASE"/>
    <property type="match status" value="1"/>
</dbReference>
<evidence type="ECO:0000256" key="1">
    <source>
        <dbReference type="ARBA" id="ARBA00001946"/>
    </source>
</evidence>
<keyword evidence="6" id="KW-0460">Magnesium</keyword>
<protein>
    <submittedName>
        <fullName evidence="9">Ribonuclease E/G</fullName>
    </submittedName>
</protein>
<evidence type="ECO:0000313" key="10">
    <source>
        <dbReference type="Proteomes" id="UP000785783"/>
    </source>
</evidence>
<reference evidence="9" key="1">
    <citation type="submission" date="2020-10" db="EMBL/GenBank/DDBJ databases">
        <title>Microbiome of the Black Sea water column analyzed by genome centric metagenomics.</title>
        <authorList>
            <person name="Cabello-Yeves P.J."/>
            <person name="Callieri C."/>
            <person name="Picazo A."/>
            <person name="Mehrshad M."/>
            <person name="Haro-Moreno J.M."/>
            <person name="Roda-Garcia J."/>
            <person name="Dzembekova N."/>
            <person name="Slabakova V."/>
            <person name="Slabakova N."/>
            <person name="Moncheva S."/>
            <person name="Rodriguez-Valera F."/>
        </authorList>
    </citation>
    <scope>NUCLEOTIDE SEQUENCE</scope>
    <source>
        <strain evidence="9">BS307-5m-G5</strain>
    </source>
</reference>
<keyword evidence="5" id="KW-0378">Hydrolase</keyword>